<protein>
    <submittedName>
        <fullName evidence="1">Uncharacterized protein</fullName>
    </submittedName>
</protein>
<evidence type="ECO:0000313" key="2">
    <source>
        <dbReference type="Proteomes" id="UP000230607"/>
    </source>
</evidence>
<dbReference type="EMBL" id="LT841358">
    <property type="protein sequence ID" value="SMH71668.1"/>
    <property type="molecule type" value="Genomic_DNA"/>
</dbReference>
<dbReference type="RefSeq" id="WP_157927597.1">
    <property type="nucleotide sequence ID" value="NZ_LT841358.1"/>
</dbReference>
<accession>A0A2H1FFY7</accession>
<organism evidence="1 2">
    <name type="scientific">Candidatus Nitrosotalea okcheonensis</name>
    <dbReference type="NCBI Taxonomy" id="1903276"/>
    <lineage>
        <taxon>Archaea</taxon>
        <taxon>Nitrososphaerota</taxon>
        <taxon>Nitrososphaeria</taxon>
        <taxon>Nitrosotaleales</taxon>
        <taxon>Nitrosotaleaceae</taxon>
        <taxon>Nitrosotalea</taxon>
    </lineage>
</organism>
<gene>
    <name evidence="1" type="ORF">NCS_11480</name>
</gene>
<sequence length="137" mass="14709">MVRDDIGTEWIIHDVTPFKKNATGFVDGLSQSFTIGSDFTASTSTVAVYKFDSSDDASKYYDNFVAASKAGGGYTEWTPGGINADKCYGKQQDYPGGSINSLFCIKGNFGAGVVEEGTDLDISTNVQKFTTIVLNKL</sequence>
<dbReference type="Proteomes" id="UP000230607">
    <property type="component" value="Chromosome 1"/>
</dbReference>
<dbReference type="AlphaFoldDB" id="A0A2H1FFY7"/>
<proteinExistence type="predicted"/>
<keyword evidence="2" id="KW-1185">Reference proteome</keyword>
<reference evidence="2" key="1">
    <citation type="submission" date="2017-03" db="EMBL/GenBank/DDBJ databases">
        <authorList>
            <person name="Herbold C."/>
        </authorList>
    </citation>
    <scope>NUCLEOTIDE SEQUENCE [LARGE SCALE GENOMIC DNA]</scope>
</reference>
<evidence type="ECO:0000313" key="1">
    <source>
        <dbReference type="EMBL" id="SMH71668.1"/>
    </source>
</evidence>
<name>A0A2H1FFY7_9ARCH</name>